<gene>
    <name evidence="1" type="ORF">GCM10012278_48920</name>
</gene>
<dbReference type="Pfam" id="PF06078">
    <property type="entry name" value="DUF937"/>
    <property type="match status" value="1"/>
</dbReference>
<dbReference type="AlphaFoldDB" id="A0A918E788"/>
<dbReference type="EMBL" id="BMNK01000008">
    <property type="protein sequence ID" value="GGP10203.1"/>
    <property type="molecule type" value="Genomic_DNA"/>
</dbReference>
<organism evidence="1 2">
    <name type="scientific">Nonomuraea glycinis</name>
    <dbReference type="NCBI Taxonomy" id="2047744"/>
    <lineage>
        <taxon>Bacteria</taxon>
        <taxon>Bacillati</taxon>
        <taxon>Actinomycetota</taxon>
        <taxon>Actinomycetes</taxon>
        <taxon>Streptosporangiales</taxon>
        <taxon>Streptosporangiaceae</taxon>
        <taxon>Nonomuraea</taxon>
    </lineage>
</organism>
<reference evidence="1" key="1">
    <citation type="journal article" date="2014" name="Int. J. Syst. Evol. Microbiol.">
        <title>Complete genome sequence of Corynebacterium casei LMG S-19264T (=DSM 44701T), isolated from a smear-ripened cheese.</title>
        <authorList>
            <consortium name="US DOE Joint Genome Institute (JGI-PGF)"/>
            <person name="Walter F."/>
            <person name="Albersmeier A."/>
            <person name="Kalinowski J."/>
            <person name="Ruckert C."/>
        </authorList>
    </citation>
    <scope>NUCLEOTIDE SEQUENCE</scope>
    <source>
        <strain evidence="1">CGMCC 4.7430</strain>
    </source>
</reference>
<protein>
    <recommendedName>
        <fullName evidence="3">DUF937 domain-containing protein</fullName>
    </recommendedName>
</protein>
<dbReference type="InterPro" id="IPR009282">
    <property type="entry name" value="DUF937"/>
</dbReference>
<sequence>MTLMDELLAELGEPGLEQIAGMLGTDLATARWVIQAAGGIIVAGLARGAEHPEGAEALRYALDEHMDTDPFNSDVASLTRDGQHILAHVLGGQGVEYVAEGLARLADVDVGGLMKVLPLLAPMIMSLFAGRAGMDTRTMTADLRRERAAGPAGLEELIGGILNGLFGDPVAPAAGREGAGDR</sequence>
<comment type="caution">
    <text evidence="1">The sequence shown here is derived from an EMBL/GenBank/DDBJ whole genome shotgun (WGS) entry which is preliminary data.</text>
</comment>
<evidence type="ECO:0008006" key="3">
    <source>
        <dbReference type="Google" id="ProtNLM"/>
    </source>
</evidence>
<dbReference type="Proteomes" id="UP000660745">
    <property type="component" value="Unassembled WGS sequence"/>
</dbReference>
<evidence type="ECO:0000313" key="2">
    <source>
        <dbReference type="Proteomes" id="UP000660745"/>
    </source>
</evidence>
<keyword evidence="2" id="KW-1185">Reference proteome</keyword>
<proteinExistence type="predicted"/>
<name>A0A918E788_9ACTN</name>
<evidence type="ECO:0000313" key="1">
    <source>
        <dbReference type="EMBL" id="GGP10203.1"/>
    </source>
</evidence>
<accession>A0A918E788</accession>
<reference evidence="1" key="2">
    <citation type="submission" date="2020-09" db="EMBL/GenBank/DDBJ databases">
        <authorList>
            <person name="Sun Q."/>
            <person name="Zhou Y."/>
        </authorList>
    </citation>
    <scope>NUCLEOTIDE SEQUENCE</scope>
    <source>
        <strain evidence="1">CGMCC 4.7430</strain>
    </source>
</reference>